<comment type="caution">
    <text evidence="2">The sequence shown here is derived from an EMBL/GenBank/DDBJ whole genome shotgun (WGS) entry which is preliminary data.</text>
</comment>
<keyword evidence="3" id="KW-1185">Reference proteome</keyword>
<feature type="region of interest" description="Disordered" evidence="1">
    <location>
        <begin position="223"/>
        <end position="328"/>
    </location>
</feature>
<evidence type="ECO:0000313" key="2">
    <source>
        <dbReference type="EMBL" id="PHJ19142.1"/>
    </source>
</evidence>
<reference evidence="2 3" key="1">
    <citation type="journal article" date="2017" name="Int. J. Parasitol.">
        <title>The genome of the protozoan parasite Cystoisospora suis and a reverse vaccinology approach to identify vaccine candidates.</title>
        <authorList>
            <person name="Palmieri N."/>
            <person name="Shrestha A."/>
            <person name="Ruttkowski B."/>
            <person name="Beck T."/>
            <person name="Vogl C."/>
            <person name="Tomley F."/>
            <person name="Blake D.P."/>
            <person name="Joachim A."/>
        </authorList>
    </citation>
    <scope>NUCLEOTIDE SEQUENCE [LARGE SCALE GENOMIC DNA]</scope>
    <source>
        <strain evidence="2 3">Wien I</strain>
    </source>
</reference>
<name>A0A2C6KS03_9APIC</name>
<evidence type="ECO:0000256" key="1">
    <source>
        <dbReference type="SAM" id="MobiDB-lite"/>
    </source>
</evidence>
<protein>
    <submittedName>
        <fullName evidence="2">Uncharacterized protein</fullName>
    </submittedName>
</protein>
<feature type="compositionally biased region" description="Basic and acidic residues" evidence="1">
    <location>
        <begin position="223"/>
        <end position="232"/>
    </location>
</feature>
<dbReference type="VEuPathDB" id="ToxoDB:CSUI_007035"/>
<feature type="compositionally biased region" description="Basic residues" evidence="1">
    <location>
        <begin position="63"/>
        <end position="73"/>
    </location>
</feature>
<feature type="region of interest" description="Disordered" evidence="1">
    <location>
        <begin position="25"/>
        <end position="44"/>
    </location>
</feature>
<dbReference type="AlphaFoldDB" id="A0A2C6KS03"/>
<feature type="region of interest" description="Disordered" evidence="1">
    <location>
        <begin position="62"/>
        <end position="94"/>
    </location>
</feature>
<feature type="compositionally biased region" description="Pro residues" evidence="1">
    <location>
        <begin position="240"/>
        <end position="255"/>
    </location>
</feature>
<gene>
    <name evidence="2" type="ORF">CSUI_007035</name>
</gene>
<proteinExistence type="predicted"/>
<sequence>MERAIGSFFFHLLCGESQESFGREFGVGPTSAREKVKPPAVPTSASSTWQYFTQYSSASSVVGKHHRCQSKSPRKPDDKDPIRTGRSHSILKPCSHSPPGFLVNSVRGFAREKEWGEDELSHVAICPAGAEDDSESDGPPSVIYFPLKEFLVRPPPREERWFRFNMCLQGEDFDSLRFRRFPFHEGVEQFILPLLNLSLSEDGSQQGAHCRWHLSSSVHDVPHGWASEDRHGRCQSPGQSPEPQPSFLRAPPPEENLPSHSSSHGPDFTRVLTSIKERPVNSSKHSGNLYLDISTRVRDPDDTTYPSTPTEAKGPALWIADEDDLGAT</sequence>
<accession>A0A2C6KS03</accession>
<dbReference type="RefSeq" id="XP_067920844.1">
    <property type="nucleotide sequence ID" value="XM_068067185.1"/>
</dbReference>
<organism evidence="2 3">
    <name type="scientific">Cystoisospora suis</name>
    <dbReference type="NCBI Taxonomy" id="483139"/>
    <lineage>
        <taxon>Eukaryota</taxon>
        <taxon>Sar</taxon>
        <taxon>Alveolata</taxon>
        <taxon>Apicomplexa</taxon>
        <taxon>Conoidasida</taxon>
        <taxon>Coccidia</taxon>
        <taxon>Eucoccidiorida</taxon>
        <taxon>Eimeriorina</taxon>
        <taxon>Sarcocystidae</taxon>
        <taxon>Cystoisospora</taxon>
    </lineage>
</organism>
<dbReference type="GeneID" id="94430396"/>
<dbReference type="Proteomes" id="UP000221165">
    <property type="component" value="Unassembled WGS sequence"/>
</dbReference>
<evidence type="ECO:0000313" key="3">
    <source>
        <dbReference type="Proteomes" id="UP000221165"/>
    </source>
</evidence>
<dbReference type="EMBL" id="MIGC01003618">
    <property type="protein sequence ID" value="PHJ19142.1"/>
    <property type="molecule type" value="Genomic_DNA"/>
</dbReference>
<feature type="compositionally biased region" description="Basic and acidic residues" evidence="1">
    <location>
        <begin position="74"/>
        <end position="83"/>
    </location>
</feature>